<organism evidence="2 3">
    <name type="scientific">Phenylobacterium montanum</name>
    <dbReference type="NCBI Taxonomy" id="2823693"/>
    <lineage>
        <taxon>Bacteria</taxon>
        <taxon>Pseudomonadati</taxon>
        <taxon>Pseudomonadota</taxon>
        <taxon>Alphaproteobacteria</taxon>
        <taxon>Caulobacterales</taxon>
        <taxon>Caulobacteraceae</taxon>
        <taxon>Phenylobacterium</taxon>
    </lineage>
</organism>
<sequence length="232" mass="24260">MSSNKRPSLRTLAWIALAASAAACATPPAKPDPVVAKGLTPTQNFKIAVTQSPDEIQLAAHASGLSERQGEALEAFAGRWRETSGHEVTIRAPSGDGHDASHAVMAIEERLQSLGVAPALIHITAYDQPAGATGPVIQVAFTRYQAEGPRCGRDWQDFTKTGGNEVNSNFGCAITANTAAMVANPADLAGPRAMDDADAGRRETVLNKYRQGLVTSSAKDEQATGAVSNVVQ</sequence>
<dbReference type="NCBIfam" id="TIGR02522">
    <property type="entry name" value="pilus_cpaD"/>
    <property type="match status" value="1"/>
</dbReference>
<dbReference type="InterPro" id="IPR013361">
    <property type="entry name" value="Pilus_CpaD"/>
</dbReference>
<gene>
    <name evidence="2" type="ORF">KCG34_16905</name>
</gene>
<keyword evidence="1" id="KW-0732">Signal</keyword>
<evidence type="ECO:0000313" key="2">
    <source>
        <dbReference type="EMBL" id="QUD86744.1"/>
    </source>
</evidence>
<proteinExistence type="predicted"/>
<reference evidence="2" key="1">
    <citation type="submission" date="2021-04" db="EMBL/GenBank/DDBJ databases">
        <title>The complete genome sequence of Caulobacter sp. S6.</title>
        <authorList>
            <person name="Tang Y."/>
            <person name="Ouyang W."/>
            <person name="Liu Q."/>
            <person name="Huang B."/>
            <person name="Guo Z."/>
            <person name="Lei P."/>
        </authorList>
    </citation>
    <scope>NUCLEOTIDE SEQUENCE</scope>
    <source>
        <strain evidence="2">S6</strain>
    </source>
</reference>
<keyword evidence="3" id="KW-1185">Reference proteome</keyword>
<dbReference type="InterPro" id="IPR019027">
    <property type="entry name" value="Pilus_biogenesis_CpaD-related"/>
</dbReference>
<evidence type="ECO:0000313" key="3">
    <source>
        <dbReference type="Proteomes" id="UP000676409"/>
    </source>
</evidence>
<feature type="signal peptide" evidence="1">
    <location>
        <begin position="1"/>
        <end position="25"/>
    </location>
</feature>
<dbReference type="AlphaFoldDB" id="A0A975ITR3"/>
<feature type="chain" id="PRO_5036965745" evidence="1">
    <location>
        <begin position="26"/>
        <end position="232"/>
    </location>
</feature>
<dbReference type="RefSeq" id="WP_211936797.1">
    <property type="nucleotide sequence ID" value="NZ_CP073078.1"/>
</dbReference>
<dbReference type="PROSITE" id="PS51257">
    <property type="entry name" value="PROKAR_LIPOPROTEIN"/>
    <property type="match status" value="1"/>
</dbReference>
<dbReference type="EMBL" id="CP073078">
    <property type="protein sequence ID" value="QUD86744.1"/>
    <property type="molecule type" value="Genomic_DNA"/>
</dbReference>
<evidence type="ECO:0000256" key="1">
    <source>
        <dbReference type="SAM" id="SignalP"/>
    </source>
</evidence>
<dbReference type="KEGG" id="caul:KCG34_16905"/>
<dbReference type="Pfam" id="PF09476">
    <property type="entry name" value="Pilus_CpaD"/>
    <property type="match status" value="1"/>
</dbReference>
<protein>
    <submittedName>
        <fullName evidence="2">CpaD family pilus assembly protein</fullName>
    </submittedName>
</protein>
<dbReference type="Proteomes" id="UP000676409">
    <property type="component" value="Chromosome"/>
</dbReference>
<accession>A0A975ITR3</accession>
<name>A0A975ITR3_9CAUL</name>